<proteinExistence type="inferred from homology"/>
<dbReference type="InterPro" id="IPR012263">
    <property type="entry name" value="M_m6A_EcoRV"/>
</dbReference>
<keyword evidence="7" id="KW-0540">Nuclease</keyword>
<evidence type="ECO:0000256" key="6">
    <source>
        <dbReference type="ARBA" id="ARBA00047942"/>
    </source>
</evidence>
<comment type="catalytic activity">
    <reaction evidence="6">
        <text>a 2'-deoxyadenosine in DNA + S-adenosyl-L-methionine = an N(6)-methyl-2'-deoxyadenosine in DNA + S-adenosyl-L-homocysteine + H(+)</text>
        <dbReference type="Rhea" id="RHEA:15197"/>
        <dbReference type="Rhea" id="RHEA-COMP:12418"/>
        <dbReference type="Rhea" id="RHEA-COMP:12419"/>
        <dbReference type="ChEBI" id="CHEBI:15378"/>
        <dbReference type="ChEBI" id="CHEBI:57856"/>
        <dbReference type="ChEBI" id="CHEBI:59789"/>
        <dbReference type="ChEBI" id="CHEBI:90615"/>
        <dbReference type="ChEBI" id="CHEBI:90616"/>
        <dbReference type="EC" id="2.1.1.72"/>
    </reaction>
</comment>
<dbReference type="InterPro" id="IPR012327">
    <property type="entry name" value="MeTrfase_D12"/>
</dbReference>
<comment type="caution">
    <text evidence="7">The sequence shown here is derived from an EMBL/GenBank/DDBJ whole genome shotgun (WGS) entry which is preliminary data.</text>
</comment>
<evidence type="ECO:0000256" key="3">
    <source>
        <dbReference type="ARBA" id="ARBA00022603"/>
    </source>
</evidence>
<dbReference type="Pfam" id="PF02086">
    <property type="entry name" value="MethyltransfD12"/>
    <property type="match status" value="1"/>
</dbReference>
<dbReference type="GO" id="GO:0009307">
    <property type="term" value="P:DNA restriction-modification system"/>
    <property type="evidence" value="ECO:0007669"/>
    <property type="project" value="InterPro"/>
</dbReference>
<dbReference type="PRINTS" id="PR00505">
    <property type="entry name" value="D12N6MTFRASE"/>
</dbReference>
<keyword evidence="7" id="KW-0378">Hydrolase</keyword>
<evidence type="ECO:0000313" key="7">
    <source>
        <dbReference type="EMBL" id="GIZ87532.1"/>
    </source>
</evidence>
<dbReference type="GO" id="GO:0004519">
    <property type="term" value="F:endonuclease activity"/>
    <property type="evidence" value="ECO:0007669"/>
    <property type="project" value="UniProtKB-KW"/>
</dbReference>
<keyword evidence="5" id="KW-0949">S-adenosyl-L-methionine</keyword>
<protein>
    <recommendedName>
        <fullName evidence="2">site-specific DNA-methyltransferase (adenine-specific)</fullName>
        <ecNumber evidence="2">2.1.1.72</ecNumber>
    </recommendedName>
</protein>
<dbReference type="GO" id="GO:0009007">
    <property type="term" value="F:site-specific DNA-methyltransferase (adenine-specific) activity"/>
    <property type="evidence" value="ECO:0007669"/>
    <property type="project" value="UniProtKB-EC"/>
</dbReference>
<dbReference type="SUPFAM" id="SSF53335">
    <property type="entry name" value="S-adenosyl-L-methionine-dependent methyltransferases"/>
    <property type="match status" value="1"/>
</dbReference>
<dbReference type="PANTHER" id="PTHR30481">
    <property type="entry name" value="DNA ADENINE METHYLASE"/>
    <property type="match status" value="1"/>
</dbReference>
<dbReference type="Proteomes" id="UP000887212">
    <property type="component" value="Unassembled WGS sequence"/>
</dbReference>
<keyword evidence="7" id="KW-0255">Endonuclease</keyword>
<dbReference type="AlphaFoldDB" id="A0AA37CCW6"/>
<gene>
    <name evidence="7" type="ORF">KAM435_08590</name>
    <name evidence="8" type="ORF">KAM436_06290</name>
</gene>
<dbReference type="EMBL" id="BPMT01000002">
    <property type="protein sequence ID" value="GIZ91661.1"/>
    <property type="molecule type" value="Genomic_DNA"/>
</dbReference>
<evidence type="ECO:0000313" key="9">
    <source>
        <dbReference type="Proteomes" id="UP000887212"/>
    </source>
</evidence>
<evidence type="ECO:0000256" key="5">
    <source>
        <dbReference type="ARBA" id="ARBA00022691"/>
    </source>
</evidence>
<dbReference type="PANTHER" id="PTHR30481:SF2">
    <property type="entry name" value="SITE-SPECIFIC DNA-METHYLTRANSFERASE (ADENINE-SPECIFIC)"/>
    <property type="match status" value="1"/>
</dbReference>
<reference evidence="7 10" key="1">
    <citation type="submission" date="2021-07" db="EMBL/GenBank/DDBJ databases">
        <title>Whole genome sequencing of carbapenem-resistant Pseudomonas spp. isolated in Japan.</title>
        <authorList>
            <person name="Suzuki M."/>
            <person name="Maehana S."/>
            <person name="Kitasato H."/>
        </authorList>
    </citation>
    <scope>NUCLEOTIDE SEQUENCE</scope>
    <source>
        <strain evidence="7">KAM435</strain>
        <strain evidence="8 10">KAM436</strain>
    </source>
</reference>
<keyword evidence="4" id="KW-0808">Transferase</keyword>
<dbReference type="InterPro" id="IPR023095">
    <property type="entry name" value="Ade_MeTrfase_dom_2"/>
</dbReference>
<accession>A0AA37CCW6</accession>
<evidence type="ECO:0000256" key="4">
    <source>
        <dbReference type="ARBA" id="ARBA00022679"/>
    </source>
</evidence>
<dbReference type="GO" id="GO:0032259">
    <property type="term" value="P:methylation"/>
    <property type="evidence" value="ECO:0007669"/>
    <property type="project" value="UniProtKB-KW"/>
</dbReference>
<comment type="similarity">
    <text evidence="1">Belongs to the N(4)/N(6)-methyltransferase family.</text>
</comment>
<dbReference type="GO" id="GO:0043565">
    <property type="term" value="F:sequence-specific DNA binding"/>
    <property type="evidence" value="ECO:0007669"/>
    <property type="project" value="TreeGrafter"/>
</dbReference>
<evidence type="ECO:0000256" key="2">
    <source>
        <dbReference type="ARBA" id="ARBA00011900"/>
    </source>
</evidence>
<dbReference type="PIRSF" id="PIRSF000398">
    <property type="entry name" value="M_m6A_EcoRV"/>
    <property type="match status" value="1"/>
</dbReference>
<dbReference type="Gene3D" id="1.10.1020.10">
    <property type="entry name" value="Adenine-specific Methyltransferase, Domain 2"/>
    <property type="match status" value="1"/>
</dbReference>
<evidence type="ECO:0000313" key="10">
    <source>
        <dbReference type="Proteomes" id="UP000887228"/>
    </source>
</evidence>
<dbReference type="GO" id="GO:1904047">
    <property type="term" value="F:S-adenosyl-L-methionine binding"/>
    <property type="evidence" value="ECO:0007669"/>
    <property type="project" value="TreeGrafter"/>
</dbReference>
<dbReference type="EC" id="2.1.1.72" evidence="2"/>
<dbReference type="Proteomes" id="UP000887228">
    <property type="component" value="Unassembled WGS sequence"/>
</dbReference>
<dbReference type="Gene3D" id="3.40.50.150">
    <property type="entry name" value="Vaccinia Virus protein VP39"/>
    <property type="match status" value="1"/>
</dbReference>
<evidence type="ECO:0000313" key="8">
    <source>
        <dbReference type="EMBL" id="GIZ91661.1"/>
    </source>
</evidence>
<organism evidence="7 9">
    <name type="scientific">Aquipseudomonas alcaligenes</name>
    <name type="common">Pseudomonas alcaligenes</name>
    <dbReference type="NCBI Taxonomy" id="43263"/>
    <lineage>
        <taxon>Bacteria</taxon>
        <taxon>Pseudomonadati</taxon>
        <taxon>Pseudomonadota</taxon>
        <taxon>Gammaproteobacteria</taxon>
        <taxon>Pseudomonadales</taxon>
        <taxon>Pseudomonadaceae</taxon>
        <taxon>Aquipseudomonas</taxon>
    </lineage>
</organism>
<dbReference type="InterPro" id="IPR029063">
    <property type="entry name" value="SAM-dependent_MTases_sf"/>
</dbReference>
<keyword evidence="3" id="KW-0489">Methyltransferase</keyword>
<name>A0AA37CCW6_AQUAC</name>
<dbReference type="GO" id="GO:0006298">
    <property type="term" value="P:mismatch repair"/>
    <property type="evidence" value="ECO:0007669"/>
    <property type="project" value="TreeGrafter"/>
</dbReference>
<sequence>MADRFFTPLRYPGGKSKLCGFIRDLIRENDFDGGVYVEPYAGGAGVALELLLTNAVSKIHINDLNVGVFNFWSNVLLHAERFIERIYSCDLNMDEWHAQREIFSSPDKYSGFDVGFAFFYLNRTNRSGIINGGVIGGYDQTGNYKIDARFNKDALVERIIRISRRADDIYLYNMDAELFLQTIDAMPLSKALIYIDPPYYVNGRRLYDNFYEHDDHGRISKLVSALRTPWVLSYDDTEQIRRFYSNSRVAEIDLIYSAQRKMKGQEVIFFSENLVVPANLQVA</sequence>
<evidence type="ECO:0000256" key="1">
    <source>
        <dbReference type="ARBA" id="ARBA00006594"/>
    </source>
</evidence>
<dbReference type="EMBL" id="BPMS01000002">
    <property type="protein sequence ID" value="GIZ87532.1"/>
    <property type="molecule type" value="Genomic_DNA"/>
</dbReference>